<sequence length="57" mass="6512">MTGTAVLLENNKYIVLEEVERTLIEGIAKTHISGKESIDHLSLVGFKEEEIDWEYGY</sequence>
<dbReference type="Proteomes" id="UP000619534">
    <property type="component" value="Unassembled WGS sequence"/>
</dbReference>
<name>A0ABQ1P0N8_9BACI</name>
<accession>A0ABQ1P0N8</accession>
<keyword evidence="2" id="KW-1185">Reference proteome</keyword>
<organism evidence="1 2">
    <name type="scientific">Thalassobacillus devorans</name>
    <dbReference type="NCBI Taxonomy" id="279813"/>
    <lineage>
        <taxon>Bacteria</taxon>
        <taxon>Bacillati</taxon>
        <taxon>Bacillota</taxon>
        <taxon>Bacilli</taxon>
        <taxon>Bacillales</taxon>
        <taxon>Bacillaceae</taxon>
        <taxon>Thalassobacillus</taxon>
    </lineage>
</organism>
<evidence type="ECO:0000313" key="2">
    <source>
        <dbReference type="Proteomes" id="UP000619534"/>
    </source>
</evidence>
<dbReference type="EMBL" id="BMCJ01000003">
    <property type="protein sequence ID" value="GGC88761.1"/>
    <property type="molecule type" value="Genomic_DNA"/>
</dbReference>
<gene>
    <name evidence="1" type="ORF">GCM10007216_19420</name>
</gene>
<reference evidence="2" key="1">
    <citation type="journal article" date="2019" name="Int. J. Syst. Evol. Microbiol.">
        <title>The Global Catalogue of Microorganisms (GCM) 10K type strain sequencing project: providing services to taxonomists for standard genome sequencing and annotation.</title>
        <authorList>
            <consortium name="The Broad Institute Genomics Platform"/>
            <consortium name="The Broad Institute Genome Sequencing Center for Infectious Disease"/>
            <person name="Wu L."/>
            <person name="Ma J."/>
        </authorList>
    </citation>
    <scope>NUCLEOTIDE SEQUENCE [LARGE SCALE GENOMIC DNA]</scope>
    <source>
        <strain evidence="2">CCM 7282</strain>
    </source>
</reference>
<evidence type="ECO:0000313" key="1">
    <source>
        <dbReference type="EMBL" id="GGC88761.1"/>
    </source>
</evidence>
<protein>
    <submittedName>
        <fullName evidence="1">Uncharacterized protein</fullName>
    </submittedName>
</protein>
<comment type="caution">
    <text evidence="1">The sequence shown here is derived from an EMBL/GenBank/DDBJ whole genome shotgun (WGS) entry which is preliminary data.</text>
</comment>
<dbReference type="RefSeq" id="WP_157620203.1">
    <property type="nucleotide sequence ID" value="NZ_BMCJ01000003.1"/>
</dbReference>
<proteinExistence type="predicted"/>